<keyword evidence="10" id="KW-1185">Reference proteome</keyword>
<dbReference type="InterPro" id="IPR036291">
    <property type="entry name" value="NAD(P)-bd_dom_sf"/>
</dbReference>
<comment type="caution">
    <text evidence="9">The sequence shown here is derived from an EMBL/GenBank/DDBJ whole genome shotgun (WGS) entry which is preliminary data.</text>
</comment>
<dbReference type="GO" id="GO:0051903">
    <property type="term" value="F:S-(hydroxymethyl)glutathione dehydrogenase [NAD(P)+] activity"/>
    <property type="evidence" value="ECO:0007669"/>
    <property type="project" value="TreeGrafter"/>
</dbReference>
<name>A0A9X7JQ46_9ACTN</name>
<evidence type="ECO:0000256" key="1">
    <source>
        <dbReference type="ARBA" id="ARBA00001947"/>
    </source>
</evidence>
<dbReference type="InterPro" id="IPR020843">
    <property type="entry name" value="ER"/>
</dbReference>
<evidence type="ECO:0000256" key="3">
    <source>
        <dbReference type="ARBA" id="ARBA00022723"/>
    </source>
</evidence>
<comment type="cofactor">
    <cofactor evidence="1 7">
        <name>Zn(2+)</name>
        <dbReference type="ChEBI" id="CHEBI:29105"/>
    </cofactor>
</comment>
<dbReference type="InterPro" id="IPR013149">
    <property type="entry name" value="ADH-like_C"/>
</dbReference>
<proteinExistence type="inferred from homology"/>
<keyword evidence="3 7" id="KW-0479">Metal-binding</keyword>
<organism evidence="9 10">
    <name type="scientific">Streptosporangium nondiastaticum</name>
    <dbReference type="NCBI Taxonomy" id="35764"/>
    <lineage>
        <taxon>Bacteria</taxon>
        <taxon>Bacillati</taxon>
        <taxon>Actinomycetota</taxon>
        <taxon>Actinomycetes</taxon>
        <taxon>Streptosporangiales</taxon>
        <taxon>Streptosporangiaceae</taxon>
        <taxon>Streptosporangium</taxon>
    </lineage>
</organism>
<feature type="domain" description="Enoyl reductase (ER)" evidence="8">
    <location>
        <begin position="10"/>
        <end position="366"/>
    </location>
</feature>
<sequence length="372" mass="37747">MRAAVQHETGRPELDVRDDVEAVGFGPGKVRLRMRATGLCHSDLSAMNGVLPQPVPFVPGHEGAGDVVEAGEGVTGLRAGDRVMVCWLPSCGGCPACKRGQTQLCLAGFMAAGTPNFRLGGSGPGAGSGSGSGSGSDLFGFAGTGTFAEEAVVSAGCAVPIPDDLPYDIAALIGCGVTTGLGAALNTADVAAGSSVAVIGCGGVGICAVQGARAAGAAQIVAVDPVAGRREAALRFGATEAVPPEALADARARVTGGEGFDYAFEVVGTSATARAAYDATRRGGTLCVVGAGAMDDLFQVNMFELFFDEKRILPSLYGGGDVRRSYERAISLWRAGRIDLAGLITHRVPLSGVNDALEQMRTGEALRTCIEI</sequence>
<dbReference type="Pfam" id="PF00107">
    <property type="entry name" value="ADH_zinc_N"/>
    <property type="match status" value="1"/>
</dbReference>
<dbReference type="SMART" id="SM00829">
    <property type="entry name" value="PKS_ER"/>
    <property type="match status" value="1"/>
</dbReference>
<dbReference type="Gene3D" id="3.40.50.720">
    <property type="entry name" value="NAD(P)-binding Rossmann-like Domain"/>
    <property type="match status" value="1"/>
</dbReference>
<dbReference type="InterPro" id="IPR002328">
    <property type="entry name" value="ADH_Zn_CS"/>
</dbReference>
<dbReference type="Proteomes" id="UP000242427">
    <property type="component" value="Unassembled WGS sequence"/>
</dbReference>
<dbReference type="AlphaFoldDB" id="A0A9X7JQ46"/>
<protein>
    <submittedName>
        <fullName evidence="9">Zn-dependent alcohol dehydrogenase</fullName>
    </submittedName>
</protein>
<reference evidence="9 10" key="1">
    <citation type="submission" date="2018-03" db="EMBL/GenBank/DDBJ databases">
        <title>Chitinolytic properties of Streptosporangium nondiastaticum TBG75A20.</title>
        <authorList>
            <person name="Gayathri V."/>
            <person name="Shiburaj S."/>
        </authorList>
    </citation>
    <scope>NUCLEOTIDE SEQUENCE [LARGE SCALE GENOMIC DNA]</scope>
    <source>
        <strain evidence="9 10">TBG75A20</strain>
    </source>
</reference>
<evidence type="ECO:0000313" key="9">
    <source>
        <dbReference type="EMBL" id="PSJ27711.1"/>
    </source>
</evidence>
<evidence type="ECO:0000313" key="10">
    <source>
        <dbReference type="Proteomes" id="UP000242427"/>
    </source>
</evidence>
<comment type="similarity">
    <text evidence="2 7">Belongs to the zinc-containing alcohol dehydrogenase family.</text>
</comment>
<keyword evidence="5" id="KW-0560">Oxidoreductase</keyword>
<dbReference type="PROSITE" id="PS00059">
    <property type="entry name" value="ADH_ZINC"/>
    <property type="match status" value="1"/>
</dbReference>
<evidence type="ECO:0000256" key="7">
    <source>
        <dbReference type="RuleBase" id="RU361277"/>
    </source>
</evidence>
<dbReference type="GO" id="GO:0008270">
    <property type="term" value="F:zinc ion binding"/>
    <property type="evidence" value="ECO:0007669"/>
    <property type="project" value="InterPro"/>
</dbReference>
<evidence type="ECO:0000256" key="4">
    <source>
        <dbReference type="ARBA" id="ARBA00022833"/>
    </source>
</evidence>
<evidence type="ECO:0000256" key="6">
    <source>
        <dbReference type="ARBA" id="ARBA00023027"/>
    </source>
</evidence>
<dbReference type="PANTHER" id="PTHR43880:SF12">
    <property type="entry name" value="ALCOHOL DEHYDROGENASE CLASS-3"/>
    <property type="match status" value="1"/>
</dbReference>
<evidence type="ECO:0000259" key="8">
    <source>
        <dbReference type="SMART" id="SM00829"/>
    </source>
</evidence>
<dbReference type="InterPro" id="IPR011032">
    <property type="entry name" value="GroES-like_sf"/>
</dbReference>
<dbReference type="FunFam" id="3.40.50.720:FF:000003">
    <property type="entry name" value="S-(hydroxymethyl)glutathione dehydrogenase"/>
    <property type="match status" value="1"/>
</dbReference>
<keyword evidence="6" id="KW-0520">NAD</keyword>
<dbReference type="SUPFAM" id="SSF50129">
    <property type="entry name" value="GroES-like"/>
    <property type="match status" value="2"/>
</dbReference>
<dbReference type="GO" id="GO:0005829">
    <property type="term" value="C:cytosol"/>
    <property type="evidence" value="ECO:0007669"/>
    <property type="project" value="TreeGrafter"/>
</dbReference>
<dbReference type="Pfam" id="PF08240">
    <property type="entry name" value="ADH_N"/>
    <property type="match status" value="1"/>
</dbReference>
<gene>
    <name evidence="9" type="ORF">B7P34_16360</name>
</gene>
<dbReference type="SUPFAM" id="SSF51735">
    <property type="entry name" value="NAD(P)-binding Rossmann-fold domains"/>
    <property type="match status" value="1"/>
</dbReference>
<evidence type="ECO:0000256" key="2">
    <source>
        <dbReference type="ARBA" id="ARBA00008072"/>
    </source>
</evidence>
<dbReference type="EMBL" id="PXWG01000037">
    <property type="protein sequence ID" value="PSJ27711.1"/>
    <property type="molecule type" value="Genomic_DNA"/>
</dbReference>
<dbReference type="RefSeq" id="WP_106677182.1">
    <property type="nucleotide sequence ID" value="NZ_PXWG01000037.1"/>
</dbReference>
<keyword evidence="4 7" id="KW-0862">Zinc</keyword>
<accession>A0A9X7JQ46</accession>
<dbReference type="OrthoDB" id="334894at2"/>
<dbReference type="PANTHER" id="PTHR43880">
    <property type="entry name" value="ALCOHOL DEHYDROGENASE"/>
    <property type="match status" value="1"/>
</dbReference>
<evidence type="ECO:0000256" key="5">
    <source>
        <dbReference type="ARBA" id="ARBA00023002"/>
    </source>
</evidence>
<dbReference type="InterPro" id="IPR013154">
    <property type="entry name" value="ADH-like_N"/>
</dbReference>
<dbReference type="GO" id="GO:0046294">
    <property type="term" value="P:formaldehyde catabolic process"/>
    <property type="evidence" value="ECO:0007669"/>
    <property type="project" value="TreeGrafter"/>
</dbReference>
<dbReference type="Gene3D" id="3.90.180.10">
    <property type="entry name" value="Medium-chain alcohol dehydrogenases, catalytic domain"/>
    <property type="match status" value="1"/>
</dbReference>